<gene>
    <name evidence="13" type="ORF">APE01nite_23440</name>
</gene>
<evidence type="ECO:0000256" key="5">
    <source>
        <dbReference type="ARBA" id="ARBA00022559"/>
    </source>
</evidence>
<proteinExistence type="inferred from homology"/>
<dbReference type="Proteomes" id="UP000317730">
    <property type="component" value="Unassembled WGS sequence"/>
</dbReference>
<dbReference type="SUPFAM" id="SSF52833">
    <property type="entry name" value="Thioredoxin-like"/>
    <property type="match status" value="1"/>
</dbReference>
<dbReference type="Pfam" id="PF10417">
    <property type="entry name" value="1-cysPrx_C"/>
    <property type="match status" value="1"/>
</dbReference>
<comment type="similarity">
    <text evidence="1">Belongs to the peroxiredoxin family. AhpC/Prx1 subfamily.</text>
</comment>
<dbReference type="Pfam" id="PF00578">
    <property type="entry name" value="AhpC-TSA"/>
    <property type="match status" value="1"/>
</dbReference>
<dbReference type="PANTHER" id="PTHR10681:SF121">
    <property type="entry name" value="ALKYL HYDROPEROXIDE REDUCTASE C"/>
    <property type="match status" value="1"/>
</dbReference>
<dbReference type="EC" id="1.11.1.26" evidence="3"/>
<dbReference type="RefSeq" id="WP_141377796.1">
    <property type="nucleotide sequence ID" value="NZ_BAPL01000026.1"/>
</dbReference>
<keyword evidence="8" id="KW-0676">Redox-active center</keyword>
<protein>
    <recommendedName>
        <fullName evidence="4">Alkyl hydroperoxide reductase C</fullName>
        <ecNumber evidence="3">1.11.1.26</ecNumber>
    </recommendedName>
    <alternativeName>
        <fullName evidence="9">Peroxiredoxin</fullName>
    </alternativeName>
</protein>
<evidence type="ECO:0000256" key="11">
    <source>
        <dbReference type="PIRSR" id="PIRSR000239-1"/>
    </source>
</evidence>
<evidence type="ECO:0000256" key="9">
    <source>
        <dbReference type="ARBA" id="ARBA00032077"/>
    </source>
</evidence>
<organism evidence="13 14">
    <name type="scientific">Acetobacter peroxydans</name>
    <dbReference type="NCBI Taxonomy" id="104098"/>
    <lineage>
        <taxon>Bacteria</taxon>
        <taxon>Pseudomonadati</taxon>
        <taxon>Pseudomonadota</taxon>
        <taxon>Alphaproteobacteria</taxon>
        <taxon>Acetobacterales</taxon>
        <taxon>Acetobacteraceae</taxon>
        <taxon>Acetobacter</taxon>
    </lineage>
</organism>
<evidence type="ECO:0000256" key="10">
    <source>
        <dbReference type="ARBA" id="ARBA00047572"/>
    </source>
</evidence>
<evidence type="ECO:0000259" key="12">
    <source>
        <dbReference type="PROSITE" id="PS51352"/>
    </source>
</evidence>
<dbReference type="GO" id="GO:0008379">
    <property type="term" value="F:thioredoxin peroxidase activity"/>
    <property type="evidence" value="ECO:0007669"/>
    <property type="project" value="TreeGrafter"/>
</dbReference>
<comment type="caution">
    <text evidence="13">The sequence shown here is derived from an EMBL/GenBank/DDBJ whole genome shotgun (WGS) entry which is preliminary data.</text>
</comment>
<dbReference type="NCBIfam" id="NF009668">
    <property type="entry name" value="PRK13189.1"/>
    <property type="match status" value="1"/>
</dbReference>
<evidence type="ECO:0000256" key="6">
    <source>
        <dbReference type="ARBA" id="ARBA00022862"/>
    </source>
</evidence>
<comment type="catalytic activity">
    <reaction evidence="10">
        <text>a hydroperoxide + NADH + H(+) = an alcohol + NAD(+) + H2O</text>
        <dbReference type="Rhea" id="RHEA:62628"/>
        <dbReference type="ChEBI" id="CHEBI:15377"/>
        <dbReference type="ChEBI" id="CHEBI:15378"/>
        <dbReference type="ChEBI" id="CHEBI:30879"/>
        <dbReference type="ChEBI" id="CHEBI:35924"/>
        <dbReference type="ChEBI" id="CHEBI:57540"/>
        <dbReference type="ChEBI" id="CHEBI:57945"/>
        <dbReference type="EC" id="1.11.1.26"/>
    </reaction>
</comment>
<comment type="subunit">
    <text evidence="2">Homodimer; disulfide-linked, upon oxidation. 5 homodimers assemble to form a ring-like decamer.</text>
</comment>
<keyword evidence="7" id="KW-0560">Oxidoreductase</keyword>
<dbReference type="GO" id="GO:0005829">
    <property type="term" value="C:cytosol"/>
    <property type="evidence" value="ECO:0007669"/>
    <property type="project" value="TreeGrafter"/>
</dbReference>
<dbReference type="InterPro" id="IPR019479">
    <property type="entry name" value="Peroxiredoxin_C"/>
</dbReference>
<accession>A0A4Y3TZA8</accession>
<evidence type="ECO:0000256" key="1">
    <source>
        <dbReference type="ARBA" id="ARBA00009796"/>
    </source>
</evidence>
<dbReference type="GO" id="GO:0102039">
    <property type="term" value="F:NADH-dependent peroxiredoxin activity"/>
    <property type="evidence" value="ECO:0007669"/>
    <property type="project" value="UniProtKB-EC"/>
</dbReference>
<dbReference type="InterPro" id="IPR036249">
    <property type="entry name" value="Thioredoxin-like_sf"/>
</dbReference>
<dbReference type="PROSITE" id="PS51352">
    <property type="entry name" value="THIOREDOXIN_2"/>
    <property type="match status" value="1"/>
</dbReference>
<dbReference type="PANTHER" id="PTHR10681">
    <property type="entry name" value="THIOREDOXIN PEROXIDASE"/>
    <property type="match status" value="1"/>
</dbReference>
<feature type="domain" description="Thioredoxin" evidence="12">
    <location>
        <begin position="18"/>
        <end position="173"/>
    </location>
</feature>
<name>A0A4Y3TZA8_9PROT</name>
<evidence type="ECO:0000256" key="7">
    <source>
        <dbReference type="ARBA" id="ARBA00023002"/>
    </source>
</evidence>
<dbReference type="AlphaFoldDB" id="A0A4Y3TZA8"/>
<evidence type="ECO:0000313" key="13">
    <source>
        <dbReference type="EMBL" id="GEB86547.1"/>
    </source>
</evidence>
<dbReference type="InterPro" id="IPR024706">
    <property type="entry name" value="Peroxiredoxin_AhpC-typ"/>
</dbReference>
<keyword evidence="5" id="KW-0575">Peroxidase</keyword>
<evidence type="ECO:0000256" key="4">
    <source>
        <dbReference type="ARBA" id="ARBA00017462"/>
    </source>
</evidence>
<feature type="active site" description="Cysteine sulfenic acid (-SOH) intermediate; for peroxidase activity" evidence="11">
    <location>
        <position position="59"/>
    </location>
</feature>
<dbReference type="OrthoDB" id="9812811at2"/>
<dbReference type="InterPro" id="IPR000866">
    <property type="entry name" value="AhpC/TSA"/>
</dbReference>
<dbReference type="EMBL" id="BJMV01000017">
    <property type="protein sequence ID" value="GEB86547.1"/>
    <property type="molecule type" value="Genomic_DNA"/>
</dbReference>
<dbReference type="GO" id="GO:0045454">
    <property type="term" value="P:cell redox homeostasis"/>
    <property type="evidence" value="ECO:0007669"/>
    <property type="project" value="TreeGrafter"/>
</dbReference>
<reference evidence="13 14" key="1">
    <citation type="submission" date="2019-06" db="EMBL/GenBank/DDBJ databases">
        <title>Whole genome shotgun sequence of Acetobacter peroxydans NBRC 13755.</title>
        <authorList>
            <person name="Hosoyama A."/>
            <person name="Uohara A."/>
            <person name="Ohji S."/>
            <person name="Ichikawa N."/>
        </authorList>
    </citation>
    <scope>NUCLEOTIDE SEQUENCE [LARGE SCALE GENOMIC DNA]</scope>
    <source>
        <strain evidence="13 14">NBRC 13755</strain>
    </source>
</reference>
<evidence type="ECO:0000256" key="3">
    <source>
        <dbReference type="ARBA" id="ARBA00013021"/>
    </source>
</evidence>
<dbReference type="InterPro" id="IPR013766">
    <property type="entry name" value="Thioredoxin_domain"/>
</dbReference>
<evidence type="ECO:0000256" key="8">
    <source>
        <dbReference type="ARBA" id="ARBA00023284"/>
    </source>
</evidence>
<dbReference type="GO" id="GO:0006979">
    <property type="term" value="P:response to oxidative stress"/>
    <property type="evidence" value="ECO:0007669"/>
    <property type="project" value="TreeGrafter"/>
</dbReference>
<sequence>MNDQSPQPGSVPPAAVSLRIGDIAPDFMARTTRGVLTLSSLRGQWVLLFSHPADFTPVCTSEFLTLARAEPEFRAMGCALVGLSVDSLPAHLAWVEAIRTQFGVTVPFPIVEDPSLVIAKAYGMLDPEARNSATVRATYFIDPQGIVRVVTWYPMTVGRSVEEMKRTLAALQRVSKGDVLTPEGWGPGDAVVLPAGQTQEEIEALGPQWFMKTQADRVAGPRAGAKVREPTA</sequence>
<evidence type="ECO:0000256" key="2">
    <source>
        <dbReference type="ARBA" id="ARBA00011654"/>
    </source>
</evidence>
<keyword evidence="14" id="KW-1185">Reference proteome</keyword>
<dbReference type="GO" id="GO:0033554">
    <property type="term" value="P:cellular response to stress"/>
    <property type="evidence" value="ECO:0007669"/>
    <property type="project" value="TreeGrafter"/>
</dbReference>
<dbReference type="PIRSF" id="PIRSF000239">
    <property type="entry name" value="AHPC"/>
    <property type="match status" value="1"/>
</dbReference>
<keyword evidence="6" id="KW-0049">Antioxidant</keyword>
<dbReference type="Gene3D" id="3.40.30.10">
    <property type="entry name" value="Glutaredoxin"/>
    <property type="match status" value="1"/>
</dbReference>
<evidence type="ECO:0000313" key="14">
    <source>
        <dbReference type="Proteomes" id="UP000317730"/>
    </source>
</evidence>
<dbReference type="InterPro" id="IPR050217">
    <property type="entry name" value="Peroxiredoxin"/>
</dbReference>
<dbReference type="GO" id="GO:0042744">
    <property type="term" value="P:hydrogen peroxide catabolic process"/>
    <property type="evidence" value="ECO:0007669"/>
    <property type="project" value="TreeGrafter"/>
</dbReference>